<dbReference type="AlphaFoldDB" id="A0A512IA70"/>
<evidence type="ECO:0000313" key="1">
    <source>
        <dbReference type="EMBL" id="GEO94602.1"/>
    </source>
</evidence>
<gene>
    <name evidence="1" type="ORF">KTU01_07250</name>
</gene>
<evidence type="ECO:0000313" key="2">
    <source>
        <dbReference type="Proteomes" id="UP000321103"/>
    </source>
</evidence>
<dbReference type="STRING" id="388357.GCA_001580365_03246"/>
<organism evidence="1 2">
    <name type="scientific">Kocuria turfanensis</name>
    <dbReference type="NCBI Taxonomy" id="388357"/>
    <lineage>
        <taxon>Bacteria</taxon>
        <taxon>Bacillati</taxon>
        <taxon>Actinomycetota</taxon>
        <taxon>Actinomycetes</taxon>
        <taxon>Micrococcales</taxon>
        <taxon>Micrococcaceae</taxon>
        <taxon>Kocuria</taxon>
    </lineage>
</organism>
<name>A0A512IA70_9MICC</name>
<evidence type="ECO:0008006" key="3">
    <source>
        <dbReference type="Google" id="ProtNLM"/>
    </source>
</evidence>
<comment type="caution">
    <text evidence="1">The sequence shown here is derived from an EMBL/GenBank/DDBJ whole genome shotgun (WGS) entry which is preliminary data.</text>
</comment>
<proteinExistence type="predicted"/>
<sequence>MNTNDAWQVTIPFLQAGVPSTPNTRSASSEGKLDDYYQAMFVTFASLARFNPDTQLTLASNRLLPGRYRDMYASIGVHTQIVPYTRHIPPHIPPAFVASLYYLDVIRELRGDQNVVLDPDILCVDKLDFIDKLAQNQLGGILLDYDPVRRVNGLSQAQASHLHSKLGLPLQVPDYYGGEIYVLPSALLPEISGYAESAWQYTLEQSDGKNPCFYTEEHIMNFVLAHFSVVDLKRSIRRVWTTHRHRTVTGDESNLSLWHLPAEKGRGFRKTFPFALDTESWFWQTERQDFVRRSASIMGIDHRCLSRWIPDQLGNLANVFLGAKQ</sequence>
<accession>A0A512IA70</accession>
<dbReference type="EMBL" id="BJZS01000022">
    <property type="protein sequence ID" value="GEO94602.1"/>
    <property type="molecule type" value="Genomic_DNA"/>
</dbReference>
<dbReference type="Proteomes" id="UP000321103">
    <property type="component" value="Unassembled WGS sequence"/>
</dbReference>
<reference evidence="1 2" key="1">
    <citation type="submission" date="2019-07" db="EMBL/GenBank/DDBJ databases">
        <title>Whole genome shotgun sequence of Kocuria turfanensis NBRC 107627.</title>
        <authorList>
            <person name="Hosoyama A."/>
            <person name="Uohara A."/>
            <person name="Ohji S."/>
            <person name="Ichikawa N."/>
        </authorList>
    </citation>
    <scope>NUCLEOTIDE SEQUENCE [LARGE SCALE GENOMIC DNA]</scope>
    <source>
        <strain evidence="1 2">NBRC 107627</strain>
    </source>
</reference>
<protein>
    <recommendedName>
        <fullName evidence="3">Glycosyl transferase</fullName>
    </recommendedName>
</protein>
<keyword evidence="2" id="KW-1185">Reference proteome</keyword>